<keyword evidence="1" id="KW-0812">Transmembrane</keyword>
<dbReference type="AlphaFoldDB" id="I3D0Y6"/>
<comment type="caution">
    <text evidence="2">The sequence shown here is derived from an EMBL/GenBank/DDBJ whole genome shotgun (WGS) entry which is preliminary data.</text>
</comment>
<gene>
    <name evidence="2" type="ORF">BD31_I1473</name>
</gene>
<evidence type="ECO:0000313" key="3">
    <source>
        <dbReference type="Proteomes" id="UP000003423"/>
    </source>
</evidence>
<protein>
    <submittedName>
        <fullName evidence="2">Uncharacterized protein</fullName>
    </submittedName>
</protein>
<dbReference type="PATRIC" id="fig|859350.6.peg.1558"/>
<reference evidence="2 3" key="1">
    <citation type="journal article" date="2012" name="J. Bacteriol.">
        <title>Genome sequence of "Candidatus Nitrosopumilus salaria" BD31, an ammonia-oxidizing archaeon from the San Francisco Bay estuary.</title>
        <authorList>
            <person name="Mosier A.C."/>
            <person name="Allen E.E."/>
            <person name="Kim M."/>
            <person name="Ferriera S."/>
            <person name="Francis C.A."/>
        </authorList>
    </citation>
    <scope>NUCLEOTIDE SEQUENCE [LARGE SCALE GENOMIC DNA]</scope>
    <source>
        <strain evidence="2 3">BD31</strain>
    </source>
</reference>
<evidence type="ECO:0000313" key="2">
    <source>
        <dbReference type="EMBL" id="EIJ65379.1"/>
    </source>
</evidence>
<keyword evidence="1" id="KW-0472">Membrane</keyword>
<dbReference type="Proteomes" id="UP000003423">
    <property type="component" value="Unassembled WGS sequence"/>
</dbReference>
<organism evidence="2 3">
    <name type="scientific">Candidatus Nitrosopumilus salarius BD31</name>
    <dbReference type="NCBI Taxonomy" id="859350"/>
    <lineage>
        <taxon>Archaea</taxon>
        <taxon>Nitrososphaerota</taxon>
        <taxon>Nitrososphaeria</taxon>
        <taxon>Nitrosopumilales</taxon>
        <taxon>Nitrosopumilaceae</taxon>
        <taxon>Nitrosopumilus</taxon>
    </lineage>
</organism>
<evidence type="ECO:0000256" key="1">
    <source>
        <dbReference type="SAM" id="Phobius"/>
    </source>
</evidence>
<accession>I3D0Y6</accession>
<name>I3D0Y6_9ARCH</name>
<keyword evidence="1" id="KW-1133">Transmembrane helix</keyword>
<keyword evidence="3" id="KW-1185">Reference proteome</keyword>
<dbReference type="EMBL" id="AEXL02000127">
    <property type="protein sequence ID" value="EIJ65379.1"/>
    <property type="molecule type" value="Genomic_DNA"/>
</dbReference>
<feature type="transmembrane region" description="Helical" evidence="1">
    <location>
        <begin position="12"/>
        <end position="33"/>
    </location>
</feature>
<sequence length="39" mass="4246">MQLLNMNKRFIIVGIVLGIVITLAVIIGSPALMGFDSMR</sequence>
<proteinExistence type="predicted"/>